<evidence type="ECO:0000256" key="1">
    <source>
        <dbReference type="ARBA" id="ARBA00008779"/>
    </source>
</evidence>
<gene>
    <name evidence="6" type="primary">betC_15</name>
    <name evidence="6" type="ORF">Pla175_25820</name>
</gene>
<feature type="domain" description="Sulfatase N-terminal" evidence="4">
    <location>
        <begin position="31"/>
        <end position="374"/>
    </location>
</feature>
<evidence type="ECO:0000256" key="3">
    <source>
        <dbReference type="SAM" id="SignalP"/>
    </source>
</evidence>
<dbReference type="InterPro" id="IPR008964">
    <property type="entry name" value="Invasin/intimin_cell_adhesion"/>
</dbReference>
<feature type="chain" id="PRO_5022223275" evidence="3">
    <location>
        <begin position="29"/>
        <end position="609"/>
    </location>
</feature>
<dbReference type="PANTHER" id="PTHR42693">
    <property type="entry name" value="ARYLSULFATASE FAMILY MEMBER"/>
    <property type="match status" value="1"/>
</dbReference>
<keyword evidence="3" id="KW-0732">Signal</keyword>
<dbReference type="GO" id="GO:0047753">
    <property type="term" value="F:choline-sulfatase activity"/>
    <property type="evidence" value="ECO:0007669"/>
    <property type="project" value="UniProtKB-EC"/>
</dbReference>
<dbReference type="SUPFAM" id="SSF49373">
    <property type="entry name" value="Invasin/intimin cell-adhesion fragments"/>
    <property type="match status" value="1"/>
</dbReference>
<evidence type="ECO:0000313" key="6">
    <source>
        <dbReference type="EMBL" id="QDU89195.1"/>
    </source>
</evidence>
<dbReference type="EC" id="3.1.6.6" evidence="6"/>
<organism evidence="6 7">
    <name type="scientific">Pirellulimonas nuda</name>
    <dbReference type="NCBI Taxonomy" id="2528009"/>
    <lineage>
        <taxon>Bacteria</taxon>
        <taxon>Pseudomonadati</taxon>
        <taxon>Planctomycetota</taxon>
        <taxon>Planctomycetia</taxon>
        <taxon>Pirellulales</taxon>
        <taxon>Lacipirellulaceae</taxon>
        <taxon>Pirellulimonas</taxon>
    </lineage>
</organism>
<dbReference type="InterPro" id="IPR050738">
    <property type="entry name" value="Sulfatase"/>
</dbReference>
<keyword evidence="2 6" id="KW-0378">Hydrolase</keyword>
<dbReference type="RefSeq" id="WP_197527477.1">
    <property type="nucleotide sequence ID" value="NZ_CP036291.1"/>
</dbReference>
<evidence type="ECO:0000259" key="4">
    <source>
        <dbReference type="Pfam" id="PF00884"/>
    </source>
</evidence>
<feature type="domain" description="BIG2" evidence="5">
    <location>
        <begin position="500"/>
        <end position="563"/>
    </location>
</feature>
<dbReference type="KEGG" id="pnd:Pla175_25820"/>
<dbReference type="InterPro" id="IPR003343">
    <property type="entry name" value="Big_2"/>
</dbReference>
<dbReference type="PANTHER" id="PTHR42693:SF53">
    <property type="entry name" value="ENDO-4-O-SULFATASE"/>
    <property type="match status" value="1"/>
</dbReference>
<dbReference type="CDD" id="cd16151">
    <property type="entry name" value="sulfatase_like"/>
    <property type="match status" value="1"/>
</dbReference>
<dbReference type="InterPro" id="IPR017850">
    <property type="entry name" value="Alkaline_phosphatase_core_sf"/>
</dbReference>
<evidence type="ECO:0000256" key="2">
    <source>
        <dbReference type="ARBA" id="ARBA00022801"/>
    </source>
</evidence>
<dbReference type="Pfam" id="PF00884">
    <property type="entry name" value="Sulfatase"/>
    <property type="match status" value="1"/>
</dbReference>
<dbReference type="Proteomes" id="UP000317429">
    <property type="component" value="Chromosome"/>
</dbReference>
<evidence type="ECO:0000313" key="7">
    <source>
        <dbReference type="Proteomes" id="UP000317429"/>
    </source>
</evidence>
<comment type="similarity">
    <text evidence="1">Belongs to the sulfatase family.</text>
</comment>
<keyword evidence="7" id="KW-1185">Reference proteome</keyword>
<dbReference type="Gene3D" id="2.60.40.1080">
    <property type="match status" value="1"/>
</dbReference>
<dbReference type="SUPFAM" id="SSF53649">
    <property type="entry name" value="Alkaline phosphatase-like"/>
    <property type="match status" value="1"/>
</dbReference>
<dbReference type="Gene3D" id="3.40.720.10">
    <property type="entry name" value="Alkaline Phosphatase, subunit A"/>
    <property type="match status" value="1"/>
</dbReference>
<name>A0A518DCJ5_9BACT</name>
<dbReference type="AlphaFoldDB" id="A0A518DCJ5"/>
<evidence type="ECO:0000259" key="5">
    <source>
        <dbReference type="Pfam" id="PF02368"/>
    </source>
</evidence>
<dbReference type="EMBL" id="CP036291">
    <property type="protein sequence ID" value="QDU89195.1"/>
    <property type="molecule type" value="Genomic_DNA"/>
</dbReference>
<accession>A0A518DCJ5</accession>
<dbReference type="GO" id="GO:0004065">
    <property type="term" value="F:arylsulfatase activity"/>
    <property type="evidence" value="ECO:0007669"/>
    <property type="project" value="TreeGrafter"/>
</dbReference>
<dbReference type="Pfam" id="PF02368">
    <property type="entry name" value="Big_2"/>
    <property type="match status" value="1"/>
</dbReference>
<proteinExistence type="inferred from homology"/>
<feature type="signal peptide" evidence="3">
    <location>
        <begin position="1"/>
        <end position="28"/>
    </location>
</feature>
<dbReference type="InterPro" id="IPR000917">
    <property type="entry name" value="Sulfatase_N"/>
</dbReference>
<protein>
    <submittedName>
        <fullName evidence="6">Choline-sulfatase</fullName>
        <ecNumber evidence="6">3.1.6.6</ecNumber>
    </submittedName>
</protein>
<reference evidence="6 7" key="1">
    <citation type="submission" date="2019-02" db="EMBL/GenBank/DDBJ databases">
        <title>Deep-cultivation of Planctomycetes and their phenomic and genomic characterization uncovers novel biology.</title>
        <authorList>
            <person name="Wiegand S."/>
            <person name="Jogler M."/>
            <person name="Boedeker C."/>
            <person name="Pinto D."/>
            <person name="Vollmers J."/>
            <person name="Rivas-Marin E."/>
            <person name="Kohn T."/>
            <person name="Peeters S.H."/>
            <person name="Heuer A."/>
            <person name="Rast P."/>
            <person name="Oberbeckmann S."/>
            <person name="Bunk B."/>
            <person name="Jeske O."/>
            <person name="Meyerdierks A."/>
            <person name="Storesund J.E."/>
            <person name="Kallscheuer N."/>
            <person name="Luecker S."/>
            <person name="Lage O.M."/>
            <person name="Pohl T."/>
            <person name="Merkel B.J."/>
            <person name="Hornburger P."/>
            <person name="Mueller R.-W."/>
            <person name="Bruemmer F."/>
            <person name="Labrenz M."/>
            <person name="Spormann A.M."/>
            <person name="Op den Camp H."/>
            <person name="Overmann J."/>
            <person name="Amann R."/>
            <person name="Jetten M.S.M."/>
            <person name="Mascher T."/>
            <person name="Medema M.H."/>
            <person name="Devos D.P."/>
            <person name="Kaster A.-K."/>
            <person name="Ovreas L."/>
            <person name="Rohde M."/>
            <person name="Galperin M.Y."/>
            <person name="Jogler C."/>
        </authorList>
    </citation>
    <scope>NUCLEOTIDE SEQUENCE [LARGE SCALE GENOMIC DNA]</scope>
    <source>
        <strain evidence="6 7">Pla175</strain>
    </source>
</reference>
<sequence precursor="true">MPTRTAAILARFSAVLLPMLVWASPADAARPNVVLILIDDLGLYGVTAYGADRLSEQSGRFRDQAFSTPRIDQIASKGLRCDNAFVYPLCEATRVALMTGQYNSRNFVRPKSLHASQITFGDVFKRAGYATGMFGKWKQTRGTREIPAKDYIYEFGWDEFGCFDVVGEEQRYINPTLVINGQVHDYTGRSDVDPQTGRRWYGPDICNRLAVDFIDEHQDEPFFLYYPMLLVHDEHKPTPDTEPHSVFDNFTQQKRNRDGVVGDDRRYFPDMLAYADKLIGNVVDKLQACGLRENTLIVVMGDNGTKEPFTHVLPDGTQYPGGKGGNKDNGLHVPLVLSYPGVIPSAPDGTRYRSYAGLIDVTDIYPTLCEAAGIAIDDPGAIDGVSFWPQATGAAGEPRRHIYTWYNANNEWSDPSIVMEYAFNKRFKRYAPHANFPTGRFFDLRTDPLETAGDRQVKVAWAHVHRSGLDRAELDAEQKGAFDELQAIIDANAYVPVAGLKISSGGFSTAPGETRRLQCRVTPPSATRRNVIWESDDPAVASINKFGELTPHKPGSARISVYSWDDAYPLAARSAQAFSRQGVSNSIRVTVANGQGKPSLPAAGAQTER</sequence>